<evidence type="ECO:0000259" key="1">
    <source>
        <dbReference type="PROSITE" id="PS51725"/>
    </source>
</evidence>
<dbReference type="InterPro" id="IPR011008">
    <property type="entry name" value="Dimeric_a/b-barrel"/>
</dbReference>
<dbReference type="Pfam" id="PF03992">
    <property type="entry name" value="ABM"/>
    <property type="match status" value="1"/>
</dbReference>
<protein>
    <recommendedName>
        <fullName evidence="1">ABM domain-containing protein</fullName>
    </recommendedName>
</protein>
<dbReference type="OrthoDB" id="9812192at2"/>
<dbReference type="EMBL" id="AAOE01000021">
    <property type="protein sequence ID" value="EAR08376.1"/>
    <property type="molecule type" value="Genomic_DNA"/>
</dbReference>
<dbReference type="SUPFAM" id="SSF54909">
    <property type="entry name" value="Dimeric alpha+beta barrel"/>
    <property type="match status" value="1"/>
</dbReference>
<keyword evidence="3" id="KW-1185">Reference proteome</keyword>
<dbReference type="InterPro" id="IPR007138">
    <property type="entry name" value="ABM_dom"/>
</dbReference>
<dbReference type="HOGENOM" id="CLU_131496_13_2_6"/>
<reference evidence="2 3" key="1">
    <citation type="submission" date="2006-02" db="EMBL/GenBank/DDBJ databases">
        <authorList>
            <person name="Pinhassi J."/>
            <person name="Pedros-Alio C."/>
            <person name="Ferriera S."/>
            <person name="Johnson J."/>
            <person name="Kravitz S."/>
            <person name="Halpern A."/>
            <person name="Remington K."/>
            <person name="Beeson K."/>
            <person name="Tran B."/>
            <person name="Rogers Y.-H."/>
            <person name="Friedman R."/>
            <person name="Venter J.C."/>
        </authorList>
    </citation>
    <scope>NUCLEOTIDE SEQUENCE [LARGE SCALE GENOMIC DNA]</scope>
    <source>
        <strain evidence="2 3">MED297</strain>
    </source>
</reference>
<accession>A4BHH8</accession>
<dbReference type="Proteomes" id="UP000005953">
    <property type="component" value="Unassembled WGS sequence"/>
</dbReference>
<dbReference type="AlphaFoldDB" id="A4BHH8"/>
<dbReference type="PROSITE" id="PS51725">
    <property type="entry name" value="ABM"/>
    <property type="match status" value="1"/>
</dbReference>
<feature type="domain" description="ABM" evidence="1">
    <location>
        <begin position="4"/>
        <end position="92"/>
    </location>
</feature>
<proteinExistence type="predicted"/>
<name>A4BHH8_9GAMM</name>
<organism evidence="2 3">
    <name type="scientific">Reinekea blandensis MED297</name>
    <dbReference type="NCBI Taxonomy" id="314283"/>
    <lineage>
        <taxon>Bacteria</taxon>
        <taxon>Pseudomonadati</taxon>
        <taxon>Pseudomonadota</taxon>
        <taxon>Gammaproteobacteria</taxon>
        <taxon>Oceanospirillales</taxon>
        <taxon>Saccharospirillaceae</taxon>
        <taxon>Reinekea</taxon>
    </lineage>
</organism>
<dbReference type="Gene3D" id="3.30.70.100">
    <property type="match status" value="1"/>
</dbReference>
<dbReference type="STRING" id="314283.MED297_16589"/>
<evidence type="ECO:0000313" key="2">
    <source>
        <dbReference type="EMBL" id="EAR08376.1"/>
    </source>
</evidence>
<comment type="caution">
    <text evidence="2">The sequence shown here is derived from an EMBL/GenBank/DDBJ whole genome shotgun (WGS) entry which is preliminary data.</text>
</comment>
<evidence type="ECO:0000313" key="3">
    <source>
        <dbReference type="Proteomes" id="UP000005953"/>
    </source>
</evidence>
<gene>
    <name evidence="2" type="ORF">MED297_16589</name>
</gene>
<sequence>MPTVQLTGYIDVPENLLNEVLQALPDHVHNTRAEPGCLAFNVTQQTDRPTRFDVTEQFIDRQAFESHQQRVRLSDWGRLTVDVERYYEVTEHPSED</sequence>